<dbReference type="AlphaFoldDB" id="A0A0P7ZY52"/>
<evidence type="ECO:0000313" key="10">
    <source>
        <dbReference type="Proteomes" id="UP000182800"/>
    </source>
</evidence>
<sequence length="426" mass="46089">MSSHRDMQITVLENGLTVATESMPSIATVALGIWVGAGARNEREDEHGLSHLIEHMAFKGTRRRSARAIAEDIENVGGDINAATGVEYTCYTARVLGEDIGVALDVLGDILTDSVHDEAELARERGVILQEIASVEDMPDDLVTDVMMETAFPGQALGRRILGRPETVRSFTPDMIRAFCAREYAPERMVVTAAGNVEHARVVDAARRFFGGLGPHLPDALLPGLYHGGEARLKRDHEQANLVIGLHGRSFTDPQYYATQIFAQVLGGSLSSRLWQEVREKRGLAYSVDAFHWPFSDTGVFGIGAGVAGSDIPEFLDVTIDTMREATLALDDSELKRAKAQMKVGLQAAMETPGGRIERMARQILAWGRVVPIDDLVAKVEALEVDAVRAAGAHLLESWPTLAAIGPIGTLPSLETIADRLAHGEG</sequence>
<dbReference type="RefSeq" id="WP_074445703.1">
    <property type="nucleotide sequence ID" value="NZ_FMBM01000002.1"/>
</dbReference>
<dbReference type="EMBL" id="LJSX01000021">
    <property type="protein sequence ID" value="KPQ09841.1"/>
    <property type="molecule type" value="Genomic_DNA"/>
</dbReference>
<dbReference type="PANTHER" id="PTHR11851">
    <property type="entry name" value="METALLOPROTEASE"/>
    <property type="match status" value="1"/>
</dbReference>
<evidence type="ECO:0000259" key="5">
    <source>
        <dbReference type="Pfam" id="PF00675"/>
    </source>
</evidence>
<dbReference type="OrthoDB" id="9811314at2"/>
<dbReference type="InterPro" id="IPR011249">
    <property type="entry name" value="Metalloenz_LuxS/M16"/>
</dbReference>
<accession>A0A0P7ZY52</accession>
<dbReference type="GO" id="GO:0046872">
    <property type="term" value="F:metal ion binding"/>
    <property type="evidence" value="ECO:0007669"/>
    <property type="project" value="InterPro"/>
</dbReference>
<proteinExistence type="inferred from homology"/>
<keyword evidence="3" id="KW-0378">Hydrolase</keyword>
<evidence type="ECO:0000313" key="9">
    <source>
        <dbReference type="Proteomes" id="UP000050497"/>
    </source>
</evidence>
<reference evidence="7 9" key="1">
    <citation type="submission" date="2015-09" db="EMBL/GenBank/DDBJ databases">
        <title>Identification and resolution of microdiversity through metagenomic sequencing of parallel consortia.</title>
        <authorList>
            <person name="Nelson W.C."/>
            <person name="Romine M.F."/>
            <person name="Lindemann S.R."/>
        </authorList>
    </citation>
    <scope>NUCLEOTIDE SEQUENCE [LARGE SCALE GENOMIC DNA]</scope>
    <source>
        <strain evidence="7">HL-109</strain>
    </source>
</reference>
<dbReference type="InterPro" id="IPR001431">
    <property type="entry name" value="Pept_M16_Zn_BS"/>
</dbReference>
<dbReference type="PROSITE" id="PS00143">
    <property type="entry name" value="INSULINASE"/>
    <property type="match status" value="1"/>
</dbReference>
<dbReference type="Proteomes" id="UP000182800">
    <property type="component" value="Unassembled WGS sequence"/>
</dbReference>
<dbReference type="EMBL" id="FMBM01000002">
    <property type="protein sequence ID" value="SCC82158.1"/>
    <property type="molecule type" value="Genomic_DNA"/>
</dbReference>
<dbReference type="GO" id="GO:0006508">
    <property type="term" value="P:proteolysis"/>
    <property type="evidence" value="ECO:0007669"/>
    <property type="project" value="InterPro"/>
</dbReference>
<evidence type="ECO:0000256" key="1">
    <source>
        <dbReference type="ARBA" id="ARBA00001947"/>
    </source>
</evidence>
<keyword evidence="3" id="KW-0645">Protease</keyword>
<organism evidence="7 9">
    <name type="scientific">Saliniramus fredricksonii</name>
    <dbReference type="NCBI Taxonomy" id="1653334"/>
    <lineage>
        <taxon>Bacteria</taxon>
        <taxon>Pseudomonadati</taxon>
        <taxon>Pseudomonadota</taxon>
        <taxon>Alphaproteobacteria</taxon>
        <taxon>Hyphomicrobiales</taxon>
        <taxon>Salinarimonadaceae</taxon>
        <taxon>Saliniramus</taxon>
    </lineage>
</organism>
<dbReference type="InterPro" id="IPR007863">
    <property type="entry name" value="Peptidase_M16_C"/>
</dbReference>
<dbReference type="InterPro" id="IPR011765">
    <property type="entry name" value="Pept_M16_N"/>
</dbReference>
<dbReference type="FunFam" id="3.30.830.10:FF:000008">
    <property type="entry name" value="Mitochondrial-processing peptidase subunit beta"/>
    <property type="match status" value="1"/>
</dbReference>
<dbReference type="STRING" id="1653334.GA0071312_3136"/>
<dbReference type="Gene3D" id="3.30.830.10">
    <property type="entry name" value="Metalloenzyme, LuxS/M16 peptidase-like"/>
    <property type="match status" value="2"/>
</dbReference>
<feature type="domain" description="Peptidase M16 N-terminal" evidence="5">
    <location>
        <begin position="18"/>
        <end position="163"/>
    </location>
</feature>
<feature type="domain" description="Peptidase M16 C-terminal" evidence="6">
    <location>
        <begin position="170"/>
        <end position="342"/>
    </location>
</feature>
<dbReference type="InterPro" id="IPR050361">
    <property type="entry name" value="MPP/UQCRC_Complex"/>
</dbReference>
<name>A0A0P7ZY52_9HYPH</name>
<evidence type="ECO:0000256" key="4">
    <source>
        <dbReference type="RuleBase" id="RU004447"/>
    </source>
</evidence>
<keyword evidence="3" id="KW-0482">Metalloprotease</keyword>
<reference evidence="8 10" key="2">
    <citation type="submission" date="2016-08" db="EMBL/GenBank/DDBJ databases">
        <authorList>
            <person name="Varghese N."/>
            <person name="Submissions Spin"/>
        </authorList>
    </citation>
    <scope>NUCLEOTIDE SEQUENCE [LARGE SCALE GENOMIC DNA]</scope>
    <source>
        <strain evidence="8 10">HL-109</strain>
    </source>
</reference>
<comment type="caution">
    <text evidence="7">The sequence shown here is derived from an EMBL/GenBank/DDBJ whole genome shotgun (WGS) entry which is preliminary data.</text>
</comment>
<comment type="similarity">
    <text evidence="2 4">Belongs to the peptidase M16 family.</text>
</comment>
<dbReference type="Pfam" id="PF00675">
    <property type="entry name" value="Peptidase_M16"/>
    <property type="match status" value="1"/>
</dbReference>
<evidence type="ECO:0000313" key="8">
    <source>
        <dbReference type="EMBL" id="SCC82158.1"/>
    </source>
</evidence>
<dbReference type="Pfam" id="PF05193">
    <property type="entry name" value="Peptidase_M16_C"/>
    <property type="match status" value="1"/>
</dbReference>
<evidence type="ECO:0000313" key="7">
    <source>
        <dbReference type="EMBL" id="KPQ09841.1"/>
    </source>
</evidence>
<evidence type="ECO:0000256" key="2">
    <source>
        <dbReference type="ARBA" id="ARBA00007261"/>
    </source>
</evidence>
<evidence type="ECO:0000259" key="6">
    <source>
        <dbReference type="Pfam" id="PF05193"/>
    </source>
</evidence>
<evidence type="ECO:0000256" key="3">
    <source>
        <dbReference type="ARBA" id="ARBA00023049"/>
    </source>
</evidence>
<comment type="cofactor">
    <cofactor evidence="1">
        <name>Zn(2+)</name>
        <dbReference type="ChEBI" id="CHEBI:29105"/>
    </cofactor>
</comment>
<protein>
    <submittedName>
        <fullName evidence="8">Predicted Zn-dependent peptidase</fullName>
    </submittedName>
    <submittedName>
        <fullName evidence="7">Putative Zn-dependent peptidase</fullName>
    </submittedName>
</protein>
<dbReference type="Proteomes" id="UP000050497">
    <property type="component" value="Unassembled WGS sequence"/>
</dbReference>
<dbReference type="SUPFAM" id="SSF63411">
    <property type="entry name" value="LuxS/MPP-like metallohydrolase"/>
    <property type="match status" value="2"/>
</dbReference>
<dbReference type="PANTHER" id="PTHR11851:SF49">
    <property type="entry name" value="MITOCHONDRIAL-PROCESSING PEPTIDASE SUBUNIT ALPHA"/>
    <property type="match status" value="1"/>
</dbReference>
<gene>
    <name evidence="8" type="ORF">GA0071312_3136</name>
    <name evidence="7" type="ORF">HLUCCO17_13165</name>
</gene>
<dbReference type="GO" id="GO:0004222">
    <property type="term" value="F:metalloendopeptidase activity"/>
    <property type="evidence" value="ECO:0007669"/>
    <property type="project" value="InterPro"/>
</dbReference>
<keyword evidence="10" id="KW-1185">Reference proteome</keyword>
<dbReference type="PATRIC" id="fig|1653334.4.peg.302"/>